<dbReference type="GO" id="GO:0005737">
    <property type="term" value="C:cytoplasm"/>
    <property type="evidence" value="ECO:0007669"/>
    <property type="project" value="UniProtKB-SubCell"/>
</dbReference>
<dbReference type="KEGG" id="nkf:Nkreftii_002081"/>
<dbReference type="InterPro" id="IPR036388">
    <property type="entry name" value="WH-like_DNA-bd_sf"/>
</dbReference>
<dbReference type="PANTHER" id="PTHR33602">
    <property type="entry name" value="REGULATORY PROTEIN RECX FAMILY PROTEIN"/>
    <property type="match status" value="1"/>
</dbReference>
<comment type="similarity">
    <text evidence="2 5">Belongs to the RecX family.</text>
</comment>
<accession>A0A7S8IYQ5</accession>
<dbReference type="EMBL" id="CP047423">
    <property type="protein sequence ID" value="QPD04307.1"/>
    <property type="molecule type" value="Genomic_DNA"/>
</dbReference>
<organism evidence="8 9">
    <name type="scientific">Candidatus Nitrospira kreftii</name>
    <dbReference type="NCBI Taxonomy" id="2652173"/>
    <lineage>
        <taxon>Bacteria</taxon>
        <taxon>Pseudomonadati</taxon>
        <taxon>Nitrospirota</taxon>
        <taxon>Nitrospiria</taxon>
        <taxon>Nitrospirales</taxon>
        <taxon>Nitrospiraceae</taxon>
        <taxon>Nitrospira</taxon>
    </lineage>
</organism>
<keyword evidence="4 5" id="KW-0963">Cytoplasm</keyword>
<evidence type="ECO:0000313" key="9">
    <source>
        <dbReference type="Proteomes" id="UP000593737"/>
    </source>
</evidence>
<evidence type="ECO:0000256" key="1">
    <source>
        <dbReference type="ARBA" id="ARBA00004496"/>
    </source>
</evidence>
<sequence length="180" mass="20811">MREARKNGRIGSRQSVKTRARATPLSPDAVIELAVRFVAHRDRTIAQVEQFLTSRGISSLQAKQAIRRLSDLRYLNDDAYAQRWVERRLAARPMGQERLRAELQAKGVADRLADQVLADAFRTVNEDTLAHRVLKAAQRRGRRLTSTQVGRLLHQRGFTEETIDHIMMKFRMNEERVHEE</sequence>
<dbReference type="Proteomes" id="UP000593737">
    <property type="component" value="Chromosome"/>
</dbReference>
<evidence type="ECO:0000313" key="8">
    <source>
        <dbReference type="EMBL" id="QPD04307.1"/>
    </source>
</evidence>
<comment type="function">
    <text evidence="5">Modulates RecA activity.</text>
</comment>
<evidence type="ECO:0000256" key="2">
    <source>
        <dbReference type="ARBA" id="ARBA00009695"/>
    </source>
</evidence>
<dbReference type="GO" id="GO:0006282">
    <property type="term" value="P:regulation of DNA repair"/>
    <property type="evidence" value="ECO:0007669"/>
    <property type="project" value="UniProtKB-UniRule"/>
</dbReference>
<dbReference type="AlphaFoldDB" id="A0A7S8IYQ5"/>
<evidence type="ECO:0000256" key="5">
    <source>
        <dbReference type="HAMAP-Rule" id="MF_01114"/>
    </source>
</evidence>
<dbReference type="Pfam" id="PF02631">
    <property type="entry name" value="RecX_HTH2"/>
    <property type="match status" value="1"/>
</dbReference>
<protein>
    <recommendedName>
        <fullName evidence="3 5">Regulatory protein RecX</fullName>
    </recommendedName>
</protein>
<gene>
    <name evidence="5" type="primary">recX</name>
    <name evidence="8" type="ORF">Nkreftii_002081</name>
</gene>
<dbReference type="PANTHER" id="PTHR33602:SF1">
    <property type="entry name" value="REGULATORY PROTEIN RECX FAMILY PROTEIN"/>
    <property type="match status" value="1"/>
</dbReference>
<name>A0A7S8IYQ5_9BACT</name>
<evidence type="ECO:0000256" key="3">
    <source>
        <dbReference type="ARBA" id="ARBA00018111"/>
    </source>
</evidence>
<dbReference type="InterPro" id="IPR003783">
    <property type="entry name" value="Regulatory_RecX"/>
</dbReference>
<comment type="subcellular location">
    <subcellularLocation>
        <location evidence="1 5">Cytoplasm</location>
    </subcellularLocation>
</comment>
<evidence type="ECO:0000256" key="4">
    <source>
        <dbReference type="ARBA" id="ARBA00022490"/>
    </source>
</evidence>
<feature type="region of interest" description="Disordered" evidence="6">
    <location>
        <begin position="1"/>
        <end position="21"/>
    </location>
</feature>
<dbReference type="HAMAP" id="MF_01114">
    <property type="entry name" value="RecX"/>
    <property type="match status" value="1"/>
</dbReference>
<proteinExistence type="inferred from homology"/>
<feature type="domain" description="RecX second three-helical" evidence="7">
    <location>
        <begin position="76"/>
        <end position="117"/>
    </location>
</feature>
<dbReference type="InterPro" id="IPR053924">
    <property type="entry name" value="RecX_HTH_2nd"/>
</dbReference>
<dbReference type="Gene3D" id="1.10.10.10">
    <property type="entry name" value="Winged helix-like DNA-binding domain superfamily/Winged helix DNA-binding domain"/>
    <property type="match status" value="1"/>
</dbReference>
<evidence type="ECO:0000256" key="6">
    <source>
        <dbReference type="SAM" id="MobiDB-lite"/>
    </source>
</evidence>
<evidence type="ECO:0000259" key="7">
    <source>
        <dbReference type="Pfam" id="PF02631"/>
    </source>
</evidence>
<reference evidence="8 9" key="1">
    <citation type="journal article" date="2020" name="ISME J.">
        <title>Enrichment and physiological characterization of a novel comammox Nitrospira indicates ammonium inhibition of complete nitrification.</title>
        <authorList>
            <person name="Sakoula D."/>
            <person name="Koch H."/>
            <person name="Frank J."/>
            <person name="Jetten M.S.M."/>
            <person name="van Kessel M.A.H.J."/>
            <person name="Lucker S."/>
        </authorList>
    </citation>
    <scope>NUCLEOTIDE SEQUENCE [LARGE SCALE GENOMIC DNA]</scope>
    <source>
        <strain evidence="8">Comreactor17</strain>
    </source>
</reference>